<name>A0A497ZMS0_9RHOB</name>
<evidence type="ECO:0000256" key="3">
    <source>
        <dbReference type="ARBA" id="ARBA00022605"/>
    </source>
</evidence>
<keyword evidence="4" id="KW-0412">Isoleucine biosynthesis</keyword>
<comment type="similarity">
    <text evidence="2 9">Belongs to the alpha-IPM synthase/homocitrate synthase family.</text>
</comment>
<evidence type="ECO:0000256" key="7">
    <source>
        <dbReference type="ARBA" id="ARBA00048263"/>
    </source>
</evidence>
<sequence length="544" mass="58447">MTKTRLYLYDTTLRDGQQTQGVQFSTAEKVQIAQALDALGLDYIEGGWPGANPTDSAFFESAPKTSACMTAFGMTKRSGRSAENDDVLAAVMNAGTPAVCLVGKSHDYHVTHALGISLEENTENVRASVAHIVAQGREALFDAEHFFDGYKDNPEYAVEVCRAALDAGARWVVLCDTNGGALPAEVGRIVSEVIAAGLPGDRLGIHTHNDTENAVACSLAAVDAGARQIQGTLNGLGERCGNANLTALIPTLMMKEPYASRYEVNVKPEALAGLTRISRMLDDILNRVPSKQSAYVGASAFAHKAGLHASAILKDPTTYEHIDPASVGNARIIPMSNQAGQSNLRKRLTDAGLAVEAGDPALGRILERIKLREAEGYSYDTAQASFELLARDELGQLPEFFEVKRYKVTVERRKNKYNKMVSLSEAVVVVKVDGEKKLSVSESLDESGSDRGPVNALAKALAKDLGQYSQILSDMRLVDFKVRITQGGTEAVTRVIIDSEDGQGRRWSTVGVSANIIDASFEALLDAIQWKLVNDCAPQSAAAE</sequence>
<dbReference type="PANTHER" id="PTHR43538:SF1">
    <property type="entry name" value="(R)-CITRAMALATE SYNTHASE"/>
    <property type="match status" value="1"/>
</dbReference>
<comment type="catalytic activity">
    <reaction evidence="7">
        <text>pyruvate + acetyl-CoA + H2O = (3R)-citramalate + CoA + H(+)</text>
        <dbReference type="Rhea" id="RHEA:19045"/>
        <dbReference type="ChEBI" id="CHEBI:15361"/>
        <dbReference type="ChEBI" id="CHEBI:15377"/>
        <dbReference type="ChEBI" id="CHEBI:15378"/>
        <dbReference type="ChEBI" id="CHEBI:30934"/>
        <dbReference type="ChEBI" id="CHEBI:57287"/>
        <dbReference type="ChEBI" id="CHEBI:57288"/>
        <dbReference type="EC" id="2.3.3.21"/>
    </reaction>
</comment>
<organism evidence="11 12">
    <name type="scientific">Ruegeria conchae</name>
    <dbReference type="NCBI Taxonomy" id="981384"/>
    <lineage>
        <taxon>Bacteria</taxon>
        <taxon>Pseudomonadati</taxon>
        <taxon>Pseudomonadota</taxon>
        <taxon>Alphaproteobacteria</taxon>
        <taxon>Rhodobacterales</taxon>
        <taxon>Roseobacteraceae</taxon>
        <taxon>Ruegeria</taxon>
    </lineage>
</organism>
<dbReference type="PANTHER" id="PTHR43538">
    <property type="entry name" value="ALPHA-IPM SYNTHASE/HOMOCITRATE SYNTHASE"/>
    <property type="match status" value="1"/>
</dbReference>
<dbReference type="InterPro" id="IPR002034">
    <property type="entry name" value="AIPM/Hcit_synth_CS"/>
</dbReference>
<evidence type="ECO:0000256" key="1">
    <source>
        <dbReference type="ARBA" id="ARBA00004743"/>
    </source>
</evidence>
<dbReference type="InterPro" id="IPR036230">
    <property type="entry name" value="LeuA_allosteric_dom_sf"/>
</dbReference>
<dbReference type="PROSITE" id="PS50991">
    <property type="entry name" value="PYR_CT"/>
    <property type="match status" value="1"/>
</dbReference>
<dbReference type="EC" id="2.3.3.21" evidence="8"/>
<dbReference type="Pfam" id="PF22617">
    <property type="entry name" value="HCS_D2"/>
    <property type="match status" value="1"/>
</dbReference>
<evidence type="ECO:0000256" key="6">
    <source>
        <dbReference type="ARBA" id="ARBA00023304"/>
    </source>
</evidence>
<keyword evidence="5 9" id="KW-0808">Transferase</keyword>
<dbReference type="PROSITE" id="PS00815">
    <property type="entry name" value="AIPM_HOMOCIT_SYNTH_1"/>
    <property type="match status" value="1"/>
</dbReference>
<dbReference type="Gene3D" id="1.10.238.260">
    <property type="match status" value="1"/>
</dbReference>
<evidence type="ECO:0000256" key="8">
    <source>
        <dbReference type="NCBIfam" id="TIGR00977"/>
    </source>
</evidence>
<dbReference type="SUPFAM" id="SSF110921">
    <property type="entry name" value="2-isopropylmalate synthase LeuA, allosteric (dimerisation) domain"/>
    <property type="match status" value="1"/>
</dbReference>
<dbReference type="GO" id="GO:0009098">
    <property type="term" value="P:L-leucine biosynthetic process"/>
    <property type="evidence" value="ECO:0007669"/>
    <property type="project" value="InterPro"/>
</dbReference>
<dbReference type="EMBL" id="RCCT01000001">
    <property type="protein sequence ID" value="RLK10699.1"/>
    <property type="molecule type" value="Genomic_DNA"/>
</dbReference>
<dbReference type="InterPro" id="IPR013709">
    <property type="entry name" value="2-isopropylmalate_synth_dimer"/>
</dbReference>
<dbReference type="CDD" id="cd07941">
    <property type="entry name" value="DRE_TIM_LeuA3"/>
    <property type="match status" value="1"/>
</dbReference>
<dbReference type="GO" id="GO:0003852">
    <property type="term" value="F:2-isopropylmalate synthase activity"/>
    <property type="evidence" value="ECO:0007669"/>
    <property type="project" value="InterPro"/>
</dbReference>
<dbReference type="Gene3D" id="3.30.160.270">
    <property type="match status" value="1"/>
</dbReference>
<evidence type="ECO:0000259" key="10">
    <source>
        <dbReference type="PROSITE" id="PS50991"/>
    </source>
</evidence>
<evidence type="ECO:0000313" key="11">
    <source>
        <dbReference type="EMBL" id="RLK10699.1"/>
    </source>
</evidence>
<dbReference type="SUPFAM" id="SSF51569">
    <property type="entry name" value="Aldolase"/>
    <property type="match status" value="1"/>
</dbReference>
<dbReference type="InterPro" id="IPR054691">
    <property type="entry name" value="LeuA/HCS_post-cat"/>
</dbReference>
<keyword evidence="12" id="KW-1185">Reference proteome</keyword>
<dbReference type="Proteomes" id="UP000271700">
    <property type="component" value="Unassembled WGS sequence"/>
</dbReference>
<comment type="caution">
    <text evidence="11">The sequence shown here is derived from an EMBL/GenBank/DDBJ whole genome shotgun (WGS) entry which is preliminary data.</text>
</comment>
<dbReference type="GO" id="GO:0009097">
    <property type="term" value="P:isoleucine biosynthetic process"/>
    <property type="evidence" value="ECO:0007669"/>
    <property type="project" value="UniProtKB-UniRule"/>
</dbReference>
<keyword evidence="6" id="KW-0100">Branched-chain amino acid biosynthesis</keyword>
<evidence type="ECO:0000256" key="5">
    <source>
        <dbReference type="ARBA" id="ARBA00022679"/>
    </source>
</evidence>
<feature type="domain" description="Pyruvate carboxyltransferase" evidence="10">
    <location>
        <begin position="6"/>
        <end position="272"/>
    </location>
</feature>
<dbReference type="SMART" id="SM00917">
    <property type="entry name" value="LeuA_dimer"/>
    <property type="match status" value="1"/>
</dbReference>
<evidence type="ECO:0000256" key="9">
    <source>
        <dbReference type="RuleBase" id="RU003523"/>
    </source>
</evidence>
<evidence type="ECO:0000256" key="2">
    <source>
        <dbReference type="ARBA" id="ARBA00006154"/>
    </source>
</evidence>
<dbReference type="STRING" id="981384.GCA_000192475_03350"/>
<dbReference type="AlphaFoldDB" id="A0A497ZMS0"/>
<dbReference type="Gene3D" id="3.20.20.70">
    <property type="entry name" value="Aldolase class I"/>
    <property type="match status" value="1"/>
</dbReference>
<dbReference type="Pfam" id="PF08502">
    <property type="entry name" value="LeuA_dimer"/>
    <property type="match status" value="1"/>
</dbReference>
<dbReference type="UniPathway" id="UPA00047">
    <property type="reaction ID" value="UER00066"/>
</dbReference>
<evidence type="ECO:0000256" key="4">
    <source>
        <dbReference type="ARBA" id="ARBA00022624"/>
    </source>
</evidence>
<gene>
    <name evidence="11" type="ORF">CLV75_0679</name>
</gene>
<dbReference type="OrthoDB" id="9803573at2"/>
<dbReference type="InterPro" id="IPR013785">
    <property type="entry name" value="Aldolase_TIM"/>
</dbReference>
<proteinExistence type="inferred from homology"/>
<dbReference type="NCBIfam" id="TIGR00977">
    <property type="entry name" value="citramal_synth"/>
    <property type="match status" value="1"/>
</dbReference>
<evidence type="ECO:0000313" key="12">
    <source>
        <dbReference type="Proteomes" id="UP000271700"/>
    </source>
</evidence>
<dbReference type="InterPro" id="IPR005675">
    <property type="entry name" value="Citramal_synthase"/>
</dbReference>
<protein>
    <recommendedName>
        <fullName evidence="8">Citramalate synthase</fullName>
        <ecNumber evidence="8">2.3.3.21</ecNumber>
    </recommendedName>
</protein>
<comment type="pathway">
    <text evidence="1">Amino-acid biosynthesis; L-isoleucine biosynthesis; 2-oxobutanoate from pyruvate: step 1/3.</text>
</comment>
<dbReference type="Pfam" id="PF00682">
    <property type="entry name" value="HMGL-like"/>
    <property type="match status" value="1"/>
</dbReference>
<dbReference type="RefSeq" id="WP_010440262.1">
    <property type="nucleotide sequence ID" value="NZ_AEYW01000006.1"/>
</dbReference>
<dbReference type="InterPro" id="IPR000891">
    <property type="entry name" value="PYR_CT"/>
</dbReference>
<accession>A0A497ZMS0</accession>
<dbReference type="GO" id="GO:0043714">
    <property type="term" value="F:(R)-citramalate synthase activity"/>
    <property type="evidence" value="ECO:0007669"/>
    <property type="project" value="UniProtKB-UniRule"/>
</dbReference>
<reference evidence="11 12" key="1">
    <citation type="submission" date="2018-10" db="EMBL/GenBank/DDBJ databases">
        <title>Genomic Encyclopedia of Archaeal and Bacterial Type Strains, Phase II (KMG-II): from individual species to whole genera.</title>
        <authorList>
            <person name="Goeker M."/>
        </authorList>
    </citation>
    <scope>NUCLEOTIDE SEQUENCE [LARGE SCALE GENOMIC DNA]</scope>
    <source>
        <strain evidence="11 12">DSM 29317</strain>
    </source>
</reference>
<keyword evidence="3" id="KW-0028">Amino-acid biosynthesis</keyword>